<protein>
    <submittedName>
        <fullName evidence="1">Uncharacterized protein</fullName>
    </submittedName>
</protein>
<dbReference type="RefSeq" id="XP_001803499.1">
    <property type="nucleotide sequence ID" value="XM_001803447.1"/>
</dbReference>
<dbReference type="KEGG" id="pno:SNOG_13290"/>
<gene>
    <name evidence="1" type="ORF">SNOG_13290</name>
</gene>
<reference evidence="2" key="1">
    <citation type="journal article" date="2007" name="Plant Cell">
        <title>Dothideomycete-plant interactions illuminated by genome sequencing and EST analysis of the wheat pathogen Stagonospora nodorum.</title>
        <authorList>
            <person name="Hane J.K."/>
            <person name="Lowe R.G."/>
            <person name="Solomon P.S."/>
            <person name="Tan K.C."/>
            <person name="Schoch C.L."/>
            <person name="Spatafora J.W."/>
            <person name="Crous P.W."/>
            <person name="Kodira C."/>
            <person name="Birren B.W."/>
            <person name="Galagan J.E."/>
            <person name="Torriani S.F."/>
            <person name="McDonald B.A."/>
            <person name="Oliver R.P."/>
        </authorList>
    </citation>
    <scope>NUCLEOTIDE SEQUENCE [LARGE SCALE GENOMIC DNA]</scope>
    <source>
        <strain evidence="2">SN15 / ATCC MYA-4574 / FGSC 10173</strain>
    </source>
</reference>
<dbReference type="AlphaFoldDB" id="Q0U4M4"/>
<proteinExistence type="predicted"/>
<evidence type="ECO:0000313" key="2">
    <source>
        <dbReference type="Proteomes" id="UP000001055"/>
    </source>
</evidence>
<dbReference type="EMBL" id="CH445350">
    <property type="protein sequence ID" value="EAT79174.1"/>
    <property type="molecule type" value="Genomic_DNA"/>
</dbReference>
<organism evidence="1 2">
    <name type="scientific">Phaeosphaeria nodorum (strain SN15 / ATCC MYA-4574 / FGSC 10173)</name>
    <name type="common">Glume blotch fungus</name>
    <name type="synonym">Parastagonospora nodorum</name>
    <dbReference type="NCBI Taxonomy" id="321614"/>
    <lineage>
        <taxon>Eukaryota</taxon>
        <taxon>Fungi</taxon>
        <taxon>Dikarya</taxon>
        <taxon>Ascomycota</taxon>
        <taxon>Pezizomycotina</taxon>
        <taxon>Dothideomycetes</taxon>
        <taxon>Pleosporomycetidae</taxon>
        <taxon>Pleosporales</taxon>
        <taxon>Pleosporineae</taxon>
        <taxon>Phaeosphaeriaceae</taxon>
        <taxon>Parastagonospora</taxon>
    </lineage>
</organism>
<dbReference type="InParanoid" id="Q0U4M4"/>
<dbReference type="Proteomes" id="UP000001055">
    <property type="component" value="Unassembled WGS sequence"/>
</dbReference>
<dbReference type="GeneID" id="5980416"/>
<accession>Q0U4M4</accession>
<evidence type="ECO:0000313" key="1">
    <source>
        <dbReference type="EMBL" id="EAT79174.1"/>
    </source>
</evidence>
<name>Q0U4M4_PHANO</name>
<sequence length="105" mass="11296">MAVTRGDADQVGGPDTFVLHSRVATTVKYIAHFGKASKNSQGMTHIIPQWGSATGAIVRRQIDGGTDLAFAKPRTRFTTIPYNRKVLGYIIGQGCPNLGPVERPS</sequence>